<evidence type="ECO:0000313" key="2">
    <source>
        <dbReference type="EMBL" id="KAJ5719927.1"/>
    </source>
</evidence>
<dbReference type="SUPFAM" id="SSF55729">
    <property type="entry name" value="Acyl-CoA N-acyltransferases (Nat)"/>
    <property type="match status" value="1"/>
</dbReference>
<gene>
    <name evidence="2" type="ORF">N7493_006805</name>
</gene>
<dbReference type="InterPro" id="IPR016181">
    <property type="entry name" value="Acyl_CoA_acyltransferase"/>
</dbReference>
<sequence>MNKTRPPSSDDSDGELAGTMSHINTSAANLSAELGFVVVLPPYQRSHVAVNAAGLMLHNAFDSRDNGGLGLYRVHWKASTSNLASSRLAEKLGFETVGVTKWHMRFRKGATKGKVGNG</sequence>
<dbReference type="Gene3D" id="3.40.630.30">
    <property type="match status" value="1"/>
</dbReference>
<evidence type="ECO:0000313" key="3">
    <source>
        <dbReference type="Proteomes" id="UP001215712"/>
    </source>
</evidence>
<reference evidence="2" key="1">
    <citation type="journal article" date="2023" name="IMA Fungus">
        <title>Comparative genomic study of the Penicillium genus elucidates a diverse pangenome and 15 lateral gene transfer events.</title>
        <authorList>
            <person name="Petersen C."/>
            <person name="Sorensen T."/>
            <person name="Nielsen M.R."/>
            <person name="Sondergaard T.E."/>
            <person name="Sorensen J.L."/>
            <person name="Fitzpatrick D.A."/>
            <person name="Frisvad J.C."/>
            <person name="Nielsen K.L."/>
        </authorList>
    </citation>
    <scope>NUCLEOTIDE SEQUENCE</scope>
    <source>
        <strain evidence="2">IBT 17514</strain>
    </source>
</reference>
<name>A0AAD6HJR8_9EURO</name>
<accession>A0AAD6HJR8</accession>
<dbReference type="InterPro" id="IPR051908">
    <property type="entry name" value="Ribosomal_N-acetyltransferase"/>
</dbReference>
<dbReference type="PANTHER" id="PTHR43441:SF5">
    <property type="entry name" value="FAMILY ACETYLTRANSFERASE, PUTATIVE-RELATED"/>
    <property type="match status" value="1"/>
</dbReference>
<feature type="domain" description="N-acetyltransferase" evidence="1">
    <location>
        <begin position="14"/>
        <end position="95"/>
    </location>
</feature>
<dbReference type="Pfam" id="PF13302">
    <property type="entry name" value="Acetyltransf_3"/>
    <property type="match status" value="1"/>
</dbReference>
<keyword evidence="3" id="KW-1185">Reference proteome</keyword>
<dbReference type="EMBL" id="JAQJAN010000009">
    <property type="protein sequence ID" value="KAJ5719927.1"/>
    <property type="molecule type" value="Genomic_DNA"/>
</dbReference>
<dbReference type="PANTHER" id="PTHR43441">
    <property type="entry name" value="RIBOSOMAL-PROTEIN-SERINE ACETYLTRANSFERASE"/>
    <property type="match status" value="1"/>
</dbReference>
<reference evidence="2" key="2">
    <citation type="submission" date="2023-01" db="EMBL/GenBank/DDBJ databases">
        <authorList>
            <person name="Petersen C."/>
        </authorList>
    </citation>
    <scope>NUCLEOTIDE SEQUENCE</scope>
    <source>
        <strain evidence="2">IBT 17514</strain>
    </source>
</reference>
<protein>
    <submittedName>
        <fullName evidence="2">Acyl-CoA N-acyltransferase</fullName>
    </submittedName>
</protein>
<dbReference type="GO" id="GO:0008999">
    <property type="term" value="F:protein-N-terminal-alanine acetyltransferase activity"/>
    <property type="evidence" value="ECO:0007669"/>
    <property type="project" value="TreeGrafter"/>
</dbReference>
<dbReference type="InterPro" id="IPR000182">
    <property type="entry name" value="GNAT_dom"/>
</dbReference>
<dbReference type="GO" id="GO:1990189">
    <property type="term" value="F:protein N-terminal-serine acetyltransferase activity"/>
    <property type="evidence" value="ECO:0007669"/>
    <property type="project" value="TreeGrafter"/>
</dbReference>
<dbReference type="AlphaFoldDB" id="A0AAD6HJR8"/>
<comment type="caution">
    <text evidence="2">The sequence shown here is derived from an EMBL/GenBank/DDBJ whole genome shotgun (WGS) entry which is preliminary data.</text>
</comment>
<evidence type="ECO:0000259" key="1">
    <source>
        <dbReference type="Pfam" id="PF13302"/>
    </source>
</evidence>
<organism evidence="2 3">
    <name type="scientific">Penicillium malachiteum</name>
    <dbReference type="NCBI Taxonomy" id="1324776"/>
    <lineage>
        <taxon>Eukaryota</taxon>
        <taxon>Fungi</taxon>
        <taxon>Dikarya</taxon>
        <taxon>Ascomycota</taxon>
        <taxon>Pezizomycotina</taxon>
        <taxon>Eurotiomycetes</taxon>
        <taxon>Eurotiomycetidae</taxon>
        <taxon>Eurotiales</taxon>
        <taxon>Aspergillaceae</taxon>
        <taxon>Penicillium</taxon>
    </lineage>
</organism>
<dbReference type="Proteomes" id="UP001215712">
    <property type="component" value="Unassembled WGS sequence"/>
</dbReference>
<proteinExistence type="predicted"/>